<feature type="transmembrane region" description="Helical" evidence="6">
    <location>
        <begin position="162"/>
        <end position="183"/>
    </location>
</feature>
<keyword evidence="2" id="KW-1003">Cell membrane</keyword>
<dbReference type="InterPro" id="IPR011701">
    <property type="entry name" value="MFS"/>
</dbReference>
<feature type="transmembrane region" description="Helical" evidence="6">
    <location>
        <begin position="364"/>
        <end position="383"/>
    </location>
</feature>
<dbReference type="EMBL" id="BAABDQ010000048">
    <property type="protein sequence ID" value="GAA3611875.1"/>
    <property type="molecule type" value="Genomic_DNA"/>
</dbReference>
<feature type="transmembrane region" description="Helical" evidence="6">
    <location>
        <begin position="75"/>
        <end position="94"/>
    </location>
</feature>
<dbReference type="Gene3D" id="1.20.1250.20">
    <property type="entry name" value="MFS general substrate transporter like domains"/>
    <property type="match status" value="1"/>
</dbReference>
<dbReference type="RefSeq" id="WP_345576090.1">
    <property type="nucleotide sequence ID" value="NZ_BAABDQ010000048.1"/>
</dbReference>
<feature type="transmembrane region" description="Helical" evidence="6">
    <location>
        <begin position="244"/>
        <end position="265"/>
    </location>
</feature>
<dbReference type="PANTHER" id="PTHR43124">
    <property type="entry name" value="PURINE EFFLUX PUMP PBUE"/>
    <property type="match status" value="1"/>
</dbReference>
<keyword evidence="3 6" id="KW-0812">Transmembrane</keyword>
<feature type="transmembrane region" description="Helical" evidence="6">
    <location>
        <begin position="7"/>
        <end position="25"/>
    </location>
</feature>
<feature type="transmembrane region" description="Helical" evidence="6">
    <location>
        <begin position="45"/>
        <end position="68"/>
    </location>
</feature>
<gene>
    <name evidence="8" type="ORF">GCM10022419_116060</name>
</gene>
<evidence type="ECO:0000313" key="8">
    <source>
        <dbReference type="EMBL" id="GAA3611875.1"/>
    </source>
</evidence>
<feature type="transmembrane region" description="Helical" evidence="6">
    <location>
        <begin position="296"/>
        <end position="320"/>
    </location>
</feature>
<comment type="caution">
    <text evidence="8">The sequence shown here is derived from an EMBL/GenBank/DDBJ whole genome shotgun (WGS) entry which is preliminary data.</text>
</comment>
<feature type="transmembrane region" description="Helical" evidence="6">
    <location>
        <begin position="210"/>
        <end position="232"/>
    </location>
</feature>
<accession>A0ABP6ZK38</accession>
<proteinExistence type="predicted"/>
<evidence type="ECO:0000313" key="9">
    <source>
        <dbReference type="Proteomes" id="UP001500630"/>
    </source>
</evidence>
<feature type="domain" description="Major facilitator superfamily (MFS) profile" evidence="7">
    <location>
        <begin position="1"/>
        <end position="386"/>
    </location>
</feature>
<evidence type="ECO:0000259" key="7">
    <source>
        <dbReference type="PROSITE" id="PS50850"/>
    </source>
</evidence>
<dbReference type="InterPro" id="IPR020846">
    <property type="entry name" value="MFS_dom"/>
</dbReference>
<organism evidence="8 9">
    <name type="scientific">Nonomuraea rosea</name>
    <dbReference type="NCBI Taxonomy" id="638574"/>
    <lineage>
        <taxon>Bacteria</taxon>
        <taxon>Bacillati</taxon>
        <taxon>Actinomycetota</taxon>
        <taxon>Actinomycetes</taxon>
        <taxon>Streptosporangiales</taxon>
        <taxon>Streptosporangiaceae</taxon>
        <taxon>Nonomuraea</taxon>
    </lineage>
</organism>
<dbReference type="InterPro" id="IPR036259">
    <property type="entry name" value="MFS_trans_sf"/>
</dbReference>
<dbReference type="Proteomes" id="UP001500630">
    <property type="component" value="Unassembled WGS sequence"/>
</dbReference>
<dbReference type="PANTHER" id="PTHR43124:SF3">
    <property type="entry name" value="CHLORAMPHENICOL EFFLUX PUMP RV0191"/>
    <property type="match status" value="1"/>
</dbReference>
<evidence type="ECO:0000256" key="1">
    <source>
        <dbReference type="ARBA" id="ARBA00004651"/>
    </source>
</evidence>
<dbReference type="PROSITE" id="PS50850">
    <property type="entry name" value="MFS"/>
    <property type="match status" value="1"/>
</dbReference>
<dbReference type="InterPro" id="IPR050189">
    <property type="entry name" value="MFS_Efflux_Transporters"/>
</dbReference>
<dbReference type="Pfam" id="PF07690">
    <property type="entry name" value="MFS_1"/>
    <property type="match status" value="1"/>
</dbReference>
<sequence>MLKPGKWPSLILLFIYGVVATSLVTQTVPVVGDISKQFGLTSATSGWVISIPSLITAIAAVFGGWLIDRIGDKKVLLAGAAFALAGNIIVFTAQSATAVFAGRLVEGVGYLSLTVGAVTMIMRTTTGTRRAIALGFWTAHTAVGIGITLTLVAPLAGHGENWRWAFGGHAFVMAALVVAAFFLPGKTTDAPARTLRDIMTVLKSLPPYRVALASGASAFIQTGIMTALTVYLHNTFSVSIPQAAAVGTIAEVFVAAGCLSVGYLLKGGMAAKRIATVSGAVTLIGGMTLYLPTMNFLSACAAVCVFSLGIGTLNGLIWTFAPGAAPSAETLGATSGLVSQATYLGVLLGPPAIFASFYDGGWTIRIILVVVMVALQLIPLPLWRAKEPVPATTEASA</sequence>
<feature type="transmembrane region" description="Helical" evidence="6">
    <location>
        <begin position="134"/>
        <end position="156"/>
    </location>
</feature>
<evidence type="ECO:0000256" key="3">
    <source>
        <dbReference type="ARBA" id="ARBA00022692"/>
    </source>
</evidence>
<feature type="transmembrane region" description="Helical" evidence="6">
    <location>
        <begin position="100"/>
        <end position="122"/>
    </location>
</feature>
<evidence type="ECO:0000256" key="4">
    <source>
        <dbReference type="ARBA" id="ARBA00022989"/>
    </source>
</evidence>
<dbReference type="SUPFAM" id="SSF103473">
    <property type="entry name" value="MFS general substrate transporter"/>
    <property type="match status" value="1"/>
</dbReference>
<evidence type="ECO:0000256" key="6">
    <source>
        <dbReference type="SAM" id="Phobius"/>
    </source>
</evidence>
<evidence type="ECO:0000256" key="5">
    <source>
        <dbReference type="ARBA" id="ARBA00023136"/>
    </source>
</evidence>
<name>A0ABP6ZK38_9ACTN</name>
<comment type="subcellular location">
    <subcellularLocation>
        <location evidence="1">Cell membrane</location>
        <topology evidence="1">Multi-pass membrane protein</topology>
    </subcellularLocation>
</comment>
<reference evidence="9" key="1">
    <citation type="journal article" date="2019" name="Int. J. Syst. Evol. Microbiol.">
        <title>The Global Catalogue of Microorganisms (GCM) 10K type strain sequencing project: providing services to taxonomists for standard genome sequencing and annotation.</title>
        <authorList>
            <consortium name="The Broad Institute Genomics Platform"/>
            <consortium name="The Broad Institute Genome Sequencing Center for Infectious Disease"/>
            <person name="Wu L."/>
            <person name="Ma J."/>
        </authorList>
    </citation>
    <scope>NUCLEOTIDE SEQUENCE [LARGE SCALE GENOMIC DNA]</scope>
    <source>
        <strain evidence="9">JCM 17326</strain>
    </source>
</reference>
<keyword evidence="4 6" id="KW-1133">Transmembrane helix</keyword>
<keyword evidence="9" id="KW-1185">Reference proteome</keyword>
<protein>
    <submittedName>
        <fullName evidence="8">MFS transporter</fullName>
    </submittedName>
</protein>
<keyword evidence="5 6" id="KW-0472">Membrane</keyword>
<evidence type="ECO:0000256" key="2">
    <source>
        <dbReference type="ARBA" id="ARBA00022475"/>
    </source>
</evidence>